<evidence type="ECO:0000313" key="2">
    <source>
        <dbReference type="EMBL" id="KDR67814.1"/>
    </source>
</evidence>
<keyword evidence="1" id="KW-1133">Transmembrane helix</keyword>
<accession>A0A067SJ97</accession>
<sequence>MDNYLELLAGYQQWPKTLGRIEREWRAVCAACVVILPLSIAFIQLDGVMDNIPARTMGLAALIFSSSGLITGGVYLIARINLEDVKFRDRWVEASRSLKITGSTKFWACIVSPVVFLVW</sequence>
<dbReference type="EMBL" id="KL142412">
    <property type="protein sequence ID" value="KDR67814.1"/>
    <property type="molecule type" value="Genomic_DNA"/>
</dbReference>
<feature type="transmembrane region" description="Helical" evidence="1">
    <location>
        <begin position="25"/>
        <end position="45"/>
    </location>
</feature>
<dbReference type="HOGENOM" id="CLU_2061659_0_0_1"/>
<keyword evidence="1" id="KW-0472">Membrane</keyword>
<dbReference type="AlphaFoldDB" id="A0A067SJ97"/>
<gene>
    <name evidence="2" type="ORF">GALMADRAFT_1063167</name>
</gene>
<protein>
    <submittedName>
        <fullName evidence="2">Uncharacterized protein</fullName>
    </submittedName>
</protein>
<evidence type="ECO:0000313" key="3">
    <source>
        <dbReference type="Proteomes" id="UP000027222"/>
    </source>
</evidence>
<proteinExistence type="predicted"/>
<organism evidence="2 3">
    <name type="scientific">Galerina marginata (strain CBS 339.88)</name>
    <dbReference type="NCBI Taxonomy" id="685588"/>
    <lineage>
        <taxon>Eukaryota</taxon>
        <taxon>Fungi</taxon>
        <taxon>Dikarya</taxon>
        <taxon>Basidiomycota</taxon>
        <taxon>Agaricomycotina</taxon>
        <taxon>Agaricomycetes</taxon>
        <taxon>Agaricomycetidae</taxon>
        <taxon>Agaricales</taxon>
        <taxon>Agaricineae</taxon>
        <taxon>Strophariaceae</taxon>
        <taxon>Galerina</taxon>
    </lineage>
</organism>
<keyword evidence="1" id="KW-0812">Transmembrane</keyword>
<name>A0A067SJ97_GALM3</name>
<feature type="transmembrane region" description="Helical" evidence="1">
    <location>
        <begin position="57"/>
        <end position="78"/>
    </location>
</feature>
<reference evidence="3" key="1">
    <citation type="journal article" date="2014" name="Proc. Natl. Acad. Sci. U.S.A.">
        <title>Extensive sampling of basidiomycete genomes demonstrates inadequacy of the white-rot/brown-rot paradigm for wood decay fungi.</title>
        <authorList>
            <person name="Riley R."/>
            <person name="Salamov A.A."/>
            <person name="Brown D.W."/>
            <person name="Nagy L.G."/>
            <person name="Floudas D."/>
            <person name="Held B.W."/>
            <person name="Levasseur A."/>
            <person name="Lombard V."/>
            <person name="Morin E."/>
            <person name="Otillar R."/>
            <person name="Lindquist E.A."/>
            <person name="Sun H."/>
            <person name="LaButti K.M."/>
            <person name="Schmutz J."/>
            <person name="Jabbour D."/>
            <person name="Luo H."/>
            <person name="Baker S.E."/>
            <person name="Pisabarro A.G."/>
            <person name="Walton J.D."/>
            <person name="Blanchette R.A."/>
            <person name="Henrissat B."/>
            <person name="Martin F."/>
            <person name="Cullen D."/>
            <person name="Hibbett D.S."/>
            <person name="Grigoriev I.V."/>
        </authorList>
    </citation>
    <scope>NUCLEOTIDE SEQUENCE [LARGE SCALE GENOMIC DNA]</scope>
    <source>
        <strain evidence="3">CBS 339.88</strain>
    </source>
</reference>
<dbReference type="Proteomes" id="UP000027222">
    <property type="component" value="Unassembled WGS sequence"/>
</dbReference>
<evidence type="ECO:0000256" key="1">
    <source>
        <dbReference type="SAM" id="Phobius"/>
    </source>
</evidence>
<dbReference type="OrthoDB" id="3056775at2759"/>
<keyword evidence="3" id="KW-1185">Reference proteome</keyword>